<evidence type="ECO:0000313" key="3">
    <source>
        <dbReference type="Proteomes" id="UP000675968"/>
    </source>
</evidence>
<dbReference type="AlphaFoldDB" id="A0A8T4LA51"/>
<dbReference type="SUPFAM" id="SSF81301">
    <property type="entry name" value="Nucleotidyltransferase"/>
    <property type="match status" value="1"/>
</dbReference>
<dbReference type="InterPro" id="IPR002934">
    <property type="entry name" value="Polymerase_NTP_transf_dom"/>
</dbReference>
<sequence>MVGKKIRISEPVQKLVARIKQRFLPAQIILFGSRARGEERNDSDWDILIISNQFEGITFRNRIDQILQLSTEPIGQDIEPFCYTPKEIEQRKTQLGIVKTALDTGTKIA</sequence>
<dbReference type="CDD" id="cd05403">
    <property type="entry name" value="NT_KNTase_like"/>
    <property type="match status" value="1"/>
</dbReference>
<accession>A0A8T4LA51</accession>
<dbReference type="InterPro" id="IPR043519">
    <property type="entry name" value="NT_sf"/>
</dbReference>
<reference evidence="2" key="2">
    <citation type="submission" date="2021-05" db="EMBL/GenBank/DDBJ databases">
        <title>Protein family content uncovers lineage relationships and bacterial pathway maintenance mechanisms in DPANN archaea.</title>
        <authorList>
            <person name="Castelle C.J."/>
            <person name="Meheust R."/>
            <person name="Jaffe A.L."/>
            <person name="Seitz K."/>
            <person name="Gong X."/>
            <person name="Baker B.J."/>
            <person name="Banfield J.F."/>
        </authorList>
    </citation>
    <scope>NUCLEOTIDE SEQUENCE</scope>
    <source>
        <strain evidence="2">RIFCSPLOWO2_01_FULL_AR10_48_17</strain>
    </source>
</reference>
<name>A0A8T4LA51_9ARCH</name>
<evidence type="ECO:0000259" key="1">
    <source>
        <dbReference type="Pfam" id="PF01909"/>
    </source>
</evidence>
<reference evidence="2" key="1">
    <citation type="submission" date="2021-03" db="EMBL/GenBank/DDBJ databases">
        <authorList>
            <person name="Jaffe A."/>
        </authorList>
    </citation>
    <scope>NUCLEOTIDE SEQUENCE</scope>
    <source>
        <strain evidence="2">RIFCSPLOWO2_01_FULL_AR10_48_17</strain>
    </source>
</reference>
<dbReference type="Gene3D" id="3.30.460.10">
    <property type="entry name" value="Beta Polymerase, domain 2"/>
    <property type="match status" value="1"/>
</dbReference>
<gene>
    <name evidence="2" type="ORF">J4215_03390</name>
</gene>
<comment type="caution">
    <text evidence="2">The sequence shown here is derived from an EMBL/GenBank/DDBJ whole genome shotgun (WGS) entry which is preliminary data.</text>
</comment>
<dbReference type="PANTHER" id="PTHR43449:SF3">
    <property type="entry name" value="POLYMERASE NUCLEOTIDYL TRANSFERASE DOMAIN-CONTAINING PROTEIN"/>
    <property type="match status" value="1"/>
</dbReference>
<organism evidence="2 3">
    <name type="scientific">Candidatus Iainarchaeum sp</name>
    <dbReference type="NCBI Taxonomy" id="3101447"/>
    <lineage>
        <taxon>Archaea</taxon>
        <taxon>Candidatus Iainarchaeota</taxon>
        <taxon>Candidatus Iainarchaeia</taxon>
        <taxon>Candidatus Iainarchaeales</taxon>
        <taxon>Candidatus Iainarchaeaceae</taxon>
        <taxon>Candidatus Iainarchaeum</taxon>
    </lineage>
</organism>
<dbReference type="GO" id="GO:0016779">
    <property type="term" value="F:nucleotidyltransferase activity"/>
    <property type="evidence" value="ECO:0007669"/>
    <property type="project" value="InterPro"/>
</dbReference>
<dbReference type="Proteomes" id="UP000675968">
    <property type="component" value="Unassembled WGS sequence"/>
</dbReference>
<dbReference type="PANTHER" id="PTHR43449">
    <property type="entry name" value="NUCLEOTIDYLTRANSFERASE"/>
    <property type="match status" value="1"/>
</dbReference>
<protein>
    <submittedName>
        <fullName evidence="2">Nucleotidyltransferase domain-containing protein</fullName>
    </submittedName>
</protein>
<dbReference type="EMBL" id="JAGVWC010000010">
    <property type="protein sequence ID" value="MBS3061600.1"/>
    <property type="molecule type" value="Genomic_DNA"/>
</dbReference>
<evidence type="ECO:0000313" key="2">
    <source>
        <dbReference type="EMBL" id="MBS3061600.1"/>
    </source>
</evidence>
<proteinExistence type="predicted"/>
<dbReference type="Pfam" id="PF01909">
    <property type="entry name" value="NTP_transf_2"/>
    <property type="match status" value="1"/>
</dbReference>
<feature type="domain" description="Polymerase nucleotidyl transferase" evidence="1">
    <location>
        <begin position="13"/>
        <end position="65"/>
    </location>
</feature>